<proteinExistence type="predicted"/>
<sequence length="53" mass="6364">MVLYSIIYSVIIHFSHFSHFEHFLQDPLPKYIYFIYVMLANSSRKTQNVMPVP</sequence>
<protein>
    <submittedName>
        <fullName evidence="1">Uncharacterized protein</fullName>
    </submittedName>
</protein>
<reference evidence="1" key="1">
    <citation type="journal article" date="2017" name="Nature">
        <title>The sunflower genome provides insights into oil metabolism, flowering and Asterid evolution.</title>
        <authorList>
            <person name="Badouin H."/>
            <person name="Gouzy J."/>
            <person name="Grassa C.J."/>
            <person name="Murat F."/>
            <person name="Staton S.E."/>
            <person name="Cottret L."/>
            <person name="Lelandais-Briere C."/>
            <person name="Owens G.L."/>
            <person name="Carrere S."/>
            <person name="Mayjonade B."/>
            <person name="Legrand L."/>
            <person name="Gill N."/>
            <person name="Kane N.C."/>
            <person name="Bowers J.E."/>
            <person name="Hubner S."/>
            <person name="Bellec A."/>
            <person name="Berard A."/>
            <person name="Berges H."/>
            <person name="Blanchet N."/>
            <person name="Boniface M.C."/>
            <person name="Brunel D."/>
            <person name="Catrice O."/>
            <person name="Chaidir N."/>
            <person name="Claudel C."/>
            <person name="Donnadieu C."/>
            <person name="Faraut T."/>
            <person name="Fievet G."/>
            <person name="Helmstetter N."/>
            <person name="King M."/>
            <person name="Knapp S.J."/>
            <person name="Lai Z."/>
            <person name="Le Paslier M.C."/>
            <person name="Lippi Y."/>
            <person name="Lorenzon L."/>
            <person name="Mandel J.R."/>
            <person name="Marage G."/>
            <person name="Marchand G."/>
            <person name="Marquand E."/>
            <person name="Bret-Mestries E."/>
            <person name="Morien E."/>
            <person name="Nambeesan S."/>
            <person name="Nguyen T."/>
            <person name="Pegot-Espagnet P."/>
            <person name="Pouilly N."/>
            <person name="Raftis F."/>
            <person name="Sallet E."/>
            <person name="Schiex T."/>
            <person name="Thomas J."/>
            <person name="Vandecasteele C."/>
            <person name="Vares D."/>
            <person name="Vear F."/>
            <person name="Vautrin S."/>
            <person name="Crespi M."/>
            <person name="Mangin B."/>
            <person name="Burke J.M."/>
            <person name="Salse J."/>
            <person name="Munos S."/>
            <person name="Vincourt P."/>
            <person name="Rieseberg L.H."/>
            <person name="Langlade N.B."/>
        </authorList>
    </citation>
    <scope>NUCLEOTIDE SEQUENCE</scope>
    <source>
        <tissue evidence="1">Leaves</tissue>
    </source>
</reference>
<keyword evidence="2" id="KW-1185">Reference proteome</keyword>
<evidence type="ECO:0000313" key="2">
    <source>
        <dbReference type="Proteomes" id="UP000215914"/>
    </source>
</evidence>
<evidence type="ECO:0000313" key="1">
    <source>
        <dbReference type="EMBL" id="KAF5801265.1"/>
    </source>
</evidence>
<gene>
    <name evidence="1" type="ORF">HanXRQr2_Chr06g0246131</name>
</gene>
<reference evidence="1" key="2">
    <citation type="submission" date="2020-06" db="EMBL/GenBank/DDBJ databases">
        <title>Helianthus annuus Genome sequencing and assembly Release 2.</title>
        <authorList>
            <person name="Gouzy J."/>
            <person name="Langlade N."/>
            <person name="Munos S."/>
        </authorList>
    </citation>
    <scope>NUCLEOTIDE SEQUENCE</scope>
    <source>
        <tissue evidence="1">Leaves</tissue>
    </source>
</reference>
<comment type="caution">
    <text evidence="1">The sequence shown here is derived from an EMBL/GenBank/DDBJ whole genome shotgun (WGS) entry which is preliminary data.</text>
</comment>
<dbReference type="AlphaFoldDB" id="A0A9K3IS00"/>
<name>A0A9K3IS00_HELAN</name>
<dbReference type="Gramene" id="mRNA:HanXRQr2_Chr06g0246131">
    <property type="protein sequence ID" value="CDS:HanXRQr2_Chr06g0246131.1"/>
    <property type="gene ID" value="HanXRQr2_Chr06g0246131"/>
</dbReference>
<accession>A0A9K3IS00</accession>
<dbReference type="Proteomes" id="UP000215914">
    <property type="component" value="Unassembled WGS sequence"/>
</dbReference>
<dbReference type="EMBL" id="MNCJ02000321">
    <property type="protein sequence ID" value="KAF5801265.1"/>
    <property type="molecule type" value="Genomic_DNA"/>
</dbReference>
<organism evidence="1 2">
    <name type="scientific">Helianthus annuus</name>
    <name type="common">Common sunflower</name>
    <dbReference type="NCBI Taxonomy" id="4232"/>
    <lineage>
        <taxon>Eukaryota</taxon>
        <taxon>Viridiplantae</taxon>
        <taxon>Streptophyta</taxon>
        <taxon>Embryophyta</taxon>
        <taxon>Tracheophyta</taxon>
        <taxon>Spermatophyta</taxon>
        <taxon>Magnoliopsida</taxon>
        <taxon>eudicotyledons</taxon>
        <taxon>Gunneridae</taxon>
        <taxon>Pentapetalae</taxon>
        <taxon>asterids</taxon>
        <taxon>campanulids</taxon>
        <taxon>Asterales</taxon>
        <taxon>Asteraceae</taxon>
        <taxon>Asteroideae</taxon>
        <taxon>Heliantheae alliance</taxon>
        <taxon>Heliantheae</taxon>
        <taxon>Helianthus</taxon>
    </lineage>
</organism>